<name>A0A0F9AP71_9ZZZZ</name>
<dbReference type="EMBL" id="LAZR01053657">
    <property type="protein sequence ID" value="KKK80269.1"/>
    <property type="molecule type" value="Genomic_DNA"/>
</dbReference>
<protein>
    <submittedName>
        <fullName evidence="1">Uncharacterized protein</fullName>
    </submittedName>
</protein>
<sequence length="66" mass="7591">MGGLFPINKLNLKCCKCGNNIETLPRSCAQDVVISEDNQFLWYMGEKYGYQPREEIICEICQKKEG</sequence>
<proteinExistence type="predicted"/>
<evidence type="ECO:0000313" key="1">
    <source>
        <dbReference type="EMBL" id="KKK80269.1"/>
    </source>
</evidence>
<accession>A0A0F9AP71</accession>
<organism evidence="1">
    <name type="scientific">marine sediment metagenome</name>
    <dbReference type="NCBI Taxonomy" id="412755"/>
    <lineage>
        <taxon>unclassified sequences</taxon>
        <taxon>metagenomes</taxon>
        <taxon>ecological metagenomes</taxon>
    </lineage>
</organism>
<gene>
    <name evidence="1" type="ORF">LCGC14_2825170</name>
</gene>
<reference evidence="1" key="1">
    <citation type="journal article" date="2015" name="Nature">
        <title>Complex archaea that bridge the gap between prokaryotes and eukaryotes.</title>
        <authorList>
            <person name="Spang A."/>
            <person name="Saw J.H."/>
            <person name="Jorgensen S.L."/>
            <person name="Zaremba-Niedzwiedzka K."/>
            <person name="Martijn J."/>
            <person name="Lind A.E."/>
            <person name="van Eijk R."/>
            <person name="Schleper C."/>
            <person name="Guy L."/>
            <person name="Ettema T.J."/>
        </authorList>
    </citation>
    <scope>NUCLEOTIDE SEQUENCE</scope>
</reference>
<comment type="caution">
    <text evidence="1">The sequence shown here is derived from an EMBL/GenBank/DDBJ whole genome shotgun (WGS) entry which is preliminary data.</text>
</comment>
<dbReference type="AlphaFoldDB" id="A0A0F9AP71"/>